<evidence type="ECO:0000259" key="1">
    <source>
        <dbReference type="Pfam" id="PF00535"/>
    </source>
</evidence>
<dbReference type="Pfam" id="PF00535">
    <property type="entry name" value="Glycos_transf_2"/>
    <property type="match status" value="1"/>
</dbReference>
<dbReference type="GO" id="GO:0016758">
    <property type="term" value="F:hexosyltransferase activity"/>
    <property type="evidence" value="ECO:0007669"/>
    <property type="project" value="UniProtKB-ARBA"/>
</dbReference>
<dbReference type="Gene3D" id="3.90.550.10">
    <property type="entry name" value="Spore Coat Polysaccharide Biosynthesis Protein SpsA, Chain A"/>
    <property type="match status" value="1"/>
</dbReference>
<feature type="domain" description="Glycosyltransferase 2-like" evidence="1">
    <location>
        <begin position="24"/>
        <end position="150"/>
    </location>
</feature>
<accession>A0A2N6KC83</accession>
<sequence>MQQSQTEKLKPVQLSPLPETPTVSVLISNYNYARYIGETIESVLCQTYPHFEIIVCDDGSTDNSCEIIETYVQKDNRIKLIRKKNAGVAIALNRAYEQSKGEIVCILDADDLWINNKLQKVIEAFKCNPKSGFVIHNVVEIDGQGNYVKLAPKLERLASGWMAPYALANGGLVKHIPPASALCLRREITNLIFPLNPAMVRNTDSLIYRLAPLITEIAAIEEILSKFRLHGANATSAKTITPDLIERGQVSAKLVHEEQKKFLQDFYGSEIADQLTDQHQNIIFCHECYLLSRLKKESKAARAKAHQRLITHPEFNTTFSWYKPHRWLVQYDLPDVLFTFLFQQIYGQGHLKRLGKWLLRKKPNASFVHG</sequence>
<proteinExistence type="predicted"/>
<dbReference type="SUPFAM" id="SSF53448">
    <property type="entry name" value="Nucleotide-diphospho-sugar transferases"/>
    <property type="match status" value="1"/>
</dbReference>
<dbReference type="PANTHER" id="PTHR22916:SF3">
    <property type="entry name" value="UDP-GLCNAC:BETAGAL BETA-1,3-N-ACETYLGLUCOSAMINYLTRANSFERASE-LIKE PROTEIN 1"/>
    <property type="match status" value="1"/>
</dbReference>
<dbReference type="InterPro" id="IPR001173">
    <property type="entry name" value="Glyco_trans_2-like"/>
</dbReference>
<comment type="caution">
    <text evidence="2">The sequence shown here is derived from an EMBL/GenBank/DDBJ whole genome shotgun (WGS) entry which is preliminary data.</text>
</comment>
<keyword evidence="2" id="KW-0808">Transferase</keyword>
<reference evidence="2 3" key="1">
    <citation type="submission" date="2017-07" db="EMBL/GenBank/DDBJ databases">
        <title>Genomes of Fischerella (Mastigocladus) sp. strains.</title>
        <authorList>
            <person name="Miller S.R."/>
        </authorList>
    </citation>
    <scope>NUCLEOTIDE SEQUENCE [LARGE SCALE GENOMIC DNA]</scope>
    <source>
        <strain evidence="2 3">CCMEE 5268</strain>
    </source>
</reference>
<dbReference type="PANTHER" id="PTHR22916">
    <property type="entry name" value="GLYCOSYLTRANSFERASE"/>
    <property type="match status" value="1"/>
</dbReference>
<name>A0A2N6KC83_9CYAN</name>
<dbReference type="AlphaFoldDB" id="A0A2N6KC83"/>
<dbReference type="Proteomes" id="UP000235025">
    <property type="component" value="Unassembled WGS sequence"/>
</dbReference>
<dbReference type="InterPro" id="IPR029044">
    <property type="entry name" value="Nucleotide-diphossugar_trans"/>
</dbReference>
<protein>
    <submittedName>
        <fullName evidence="2">Glycosyl transferase family 2</fullName>
    </submittedName>
</protein>
<evidence type="ECO:0000313" key="2">
    <source>
        <dbReference type="EMBL" id="PLZ96124.1"/>
    </source>
</evidence>
<gene>
    <name evidence="2" type="ORF">CEN50_19685</name>
</gene>
<dbReference type="EMBL" id="NMQA01000261">
    <property type="protein sequence ID" value="PLZ96124.1"/>
    <property type="molecule type" value="Genomic_DNA"/>
</dbReference>
<organism evidence="2 3">
    <name type="scientific">Fischerella thermalis CCMEE 5268</name>
    <dbReference type="NCBI Taxonomy" id="2019662"/>
    <lineage>
        <taxon>Bacteria</taxon>
        <taxon>Bacillati</taxon>
        <taxon>Cyanobacteriota</taxon>
        <taxon>Cyanophyceae</taxon>
        <taxon>Nostocales</taxon>
        <taxon>Hapalosiphonaceae</taxon>
        <taxon>Fischerella</taxon>
    </lineage>
</organism>
<evidence type="ECO:0000313" key="3">
    <source>
        <dbReference type="Proteomes" id="UP000235025"/>
    </source>
</evidence>
<dbReference type="RefSeq" id="WP_102146151.1">
    <property type="nucleotide sequence ID" value="NZ_NMQA01000261.1"/>
</dbReference>